<evidence type="ECO:0000256" key="4">
    <source>
        <dbReference type="ARBA" id="ARBA00022807"/>
    </source>
</evidence>
<evidence type="ECO:0000256" key="3">
    <source>
        <dbReference type="ARBA" id="ARBA00022801"/>
    </source>
</evidence>
<dbReference type="Pfam" id="PF00877">
    <property type="entry name" value="NLPC_P60"/>
    <property type="match status" value="1"/>
</dbReference>
<proteinExistence type="inferred from homology"/>
<comment type="similarity">
    <text evidence="1">Belongs to the peptidase C40 family.</text>
</comment>
<dbReference type="InterPro" id="IPR000064">
    <property type="entry name" value="NLP_P60_dom"/>
</dbReference>
<dbReference type="Proteomes" id="UP000253529">
    <property type="component" value="Unassembled WGS sequence"/>
</dbReference>
<dbReference type="Pfam" id="PF18348">
    <property type="entry name" value="SH3_16"/>
    <property type="match status" value="1"/>
</dbReference>
<protein>
    <submittedName>
        <fullName evidence="6">NlpC/P60 family protein</fullName>
    </submittedName>
</protein>
<dbReference type="PANTHER" id="PTHR47053">
    <property type="entry name" value="MUREIN DD-ENDOPEPTIDASE MEPH-RELATED"/>
    <property type="match status" value="1"/>
</dbReference>
<evidence type="ECO:0000313" key="7">
    <source>
        <dbReference type="Proteomes" id="UP000253529"/>
    </source>
</evidence>
<evidence type="ECO:0000256" key="1">
    <source>
        <dbReference type="ARBA" id="ARBA00007074"/>
    </source>
</evidence>
<dbReference type="GO" id="GO:0006508">
    <property type="term" value="P:proteolysis"/>
    <property type="evidence" value="ECO:0007669"/>
    <property type="project" value="UniProtKB-KW"/>
</dbReference>
<gene>
    <name evidence="6" type="ORF">DFR50_12879</name>
</gene>
<dbReference type="Gene3D" id="2.30.30.40">
    <property type="entry name" value="SH3 Domains"/>
    <property type="match status" value="1"/>
</dbReference>
<accession>A0A366EY82</accession>
<dbReference type="OrthoDB" id="9813368at2"/>
<comment type="caution">
    <text evidence="6">The sequence shown here is derived from an EMBL/GenBank/DDBJ whole genome shotgun (WGS) entry which is preliminary data.</text>
</comment>
<dbReference type="Gene3D" id="3.90.1720.10">
    <property type="entry name" value="endopeptidase domain like (from Nostoc punctiforme)"/>
    <property type="match status" value="1"/>
</dbReference>
<dbReference type="GO" id="GO:0008234">
    <property type="term" value="F:cysteine-type peptidase activity"/>
    <property type="evidence" value="ECO:0007669"/>
    <property type="project" value="UniProtKB-KW"/>
</dbReference>
<name>A0A366EY82_9HYPH</name>
<dbReference type="SUPFAM" id="SSF54001">
    <property type="entry name" value="Cysteine proteinases"/>
    <property type="match status" value="1"/>
</dbReference>
<dbReference type="AlphaFoldDB" id="A0A366EY82"/>
<keyword evidence="7" id="KW-1185">Reference proteome</keyword>
<evidence type="ECO:0000259" key="5">
    <source>
        <dbReference type="PROSITE" id="PS51935"/>
    </source>
</evidence>
<keyword evidence="4" id="KW-0788">Thiol protease</keyword>
<keyword evidence="2" id="KW-0645">Protease</keyword>
<evidence type="ECO:0000256" key="2">
    <source>
        <dbReference type="ARBA" id="ARBA00022670"/>
    </source>
</evidence>
<dbReference type="InterPro" id="IPR051202">
    <property type="entry name" value="Peptidase_C40"/>
</dbReference>
<organism evidence="6 7">
    <name type="scientific">Roseiarcus fermentans</name>
    <dbReference type="NCBI Taxonomy" id="1473586"/>
    <lineage>
        <taxon>Bacteria</taxon>
        <taxon>Pseudomonadati</taxon>
        <taxon>Pseudomonadota</taxon>
        <taxon>Alphaproteobacteria</taxon>
        <taxon>Hyphomicrobiales</taxon>
        <taxon>Roseiarcaceae</taxon>
        <taxon>Roseiarcus</taxon>
    </lineage>
</organism>
<sequence length="282" mass="30109">MLVSFDRRLTPARADLAAAHLRGQVAAPRYAEGRPMRVTDASAPLRREPAPDAPLETEALFGEAVTVYDESEGWAWVQLERDGYVGYLPSIALGAPRPATHRVAALRTHVYPARSIKLTPTMALSLGARLTIARREGDFAVTADGSYLWARCLADVDSREENFVAVAERFLHAPYLWGGRTSEGIDCSGLVQGALAAAGVAAPRDSDLQEAALGAPVPLDAPLMRGDLVFWKGHVGVMRDAATLLHASGWHMAVVSEPLDEARARIAAGGGGEATSVRRLAL</sequence>
<feature type="domain" description="NlpC/P60" evidence="5">
    <location>
        <begin position="157"/>
        <end position="281"/>
    </location>
</feature>
<dbReference type="InterPro" id="IPR038765">
    <property type="entry name" value="Papain-like_cys_pep_sf"/>
</dbReference>
<evidence type="ECO:0000313" key="6">
    <source>
        <dbReference type="EMBL" id="RBP07353.1"/>
    </source>
</evidence>
<dbReference type="PANTHER" id="PTHR47053:SF1">
    <property type="entry name" value="MUREIN DD-ENDOPEPTIDASE MEPH-RELATED"/>
    <property type="match status" value="1"/>
</dbReference>
<reference evidence="6 7" key="1">
    <citation type="submission" date="2018-06" db="EMBL/GenBank/DDBJ databases">
        <title>Genomic Encyclopedia of Type Strains, Phase IV (KMG-IV): sequencing the most valuable type-strain genomes for metagenomic binning, comparative biology and taxonomic classification.</title>
        <authorList>
            <person name="Goeker M."/>
        </authorList>
    </citation>
    <scope>NUCLEOTIDE SEQUENCE [LARGE SCALE GENOMIC DNA]</scope>
    <source>
        <strain evidence="6 7">DSM 24875</strain>
    </source>
</reference>
<dbReference type="RefSeq" id="WP_113891434.1">
    <property type="nucleotide sequence ID" value="NZ_QNRK01000028.1"/>
</dbReference>
<dbReference type="InterPro" id="IPR041382">
    <property type="entry name" value="SH3_16"/>
</dbReference>
<keyword evidence="3" id="KW-0378">Hydrolase</keyword>
<dbReference type="EMBL" id="QNRK01000028">
    <property type="protein sequence ID" value="RBP07353.1"/>
    <property type="molecule type" value="Genomic_DNA"/>
</dbReference>
<dbReference type="PROSITE" id="PS51935">
    <property type="entry name" value="NLPC_P60"/>
    <property type="match status" value="1"/>
</dbReference>